<protein>
    <recommendedName>
        <fullName evidence="3">Guanylate cyclase domain-containing protein</fullName>
    </recommendedName>
</protein>
<reference evidence="1 2" key="1">
    <citation type="submission" date="2020-04" db="EMBL/GenBank/DDBJ databases">
        <title>Molecular characterization of pseudomonads from Agaricus bisporus reveal novel blotch 2 pathogens in Western Europe.</title>
        <authorList>
            <person name="Taparia T."/>
            <person name="Krijger M."/>
            <person name="Haynes E."/>
            <person name="Elpinstone J.G."/>
            <person name="Noble R."/>
            <person name="Van Der Wolf J."/>
        </authorList>
    </citation>
    <scope>NUCLEOTIDE SEQUENCE [LARGE SCALE GENOMIC DNA]</scope>
    <source>
        <strain evidence="1 2">B7002</strain>
    </source>
</reference>
<dbReference type="Proteomes" id="UP000560470">
    <property type="component" value="Unassembled WGS sequence"/>
</dbReference>
<evidence type="ECO:0000313" key="1">
    <source>
        <dbReference type="EMBL" id="NVZ60273.1"/>
    </source>
</evidence>
<dbReference type="RefSeq" id="WP_177035012.1">
    <property type="nucleotide sequence ID" value="NZ_JACAOZ010000047.1"/>
</dbReference>
<comment type="caution">
    <text evidence="1">The sequence shown here is derived from an EMBL/GenBank/DDBJ whole genome shotgun (WGS) entry which is preliminary data.</text>
</comment>
<name>A0A7Y7VAL7_9PSED</name>
<evidence type="ECO:0000313" key="2">
    <source>
        <dbReference type="Proteomes" id="UP000560470"/>
    </source>
</evidence>
<sequence length="269" mass="30951">MSYKKMVVIFLDILGSKNITDFDTKLRIHNLFHGAIQLSQKHQLSSDLRNVAYDRKLFSFSDCAFFFYFYKDGVSESRQDANKLMSVALFNTSLLITKIMSEGFYVRGGATHGDAYIDDVSFFGPAVDRAYHIESKLAQMPRLMIDPDIGSQQYERETEIYYRPEVFEALSRTKSRISTIVTREGEDYYLNALYLLEMEGSLMYEGELLTLDGVKSSLIQAINKDVEVHNEKDFPREFLKLSWLKAYTENTSCCLREGVTSQTGLVRSR</sequence>
<evidence type="ECO:0008006" key="3">
    <source>
        <dbReference type="Google" id="ProtNLM"/>
    </source>
</evidence>
<gene>
    <name evidence="1" type="ORF">HX797_28825</name>
</gene>
<dbReference type="EMBL" id="JACAOZ010000047">
    <property type="protein sequence ID" value="NVZ60273.1"/>
    <property type="molecule type" value="Genomic_DNA"/>
</dbReference>
<dbReference type="AlphaFoldDB" id="A0A7Y7VAL7"/>
<organism evidence="1 2">
    <name type="scientific">Pseudomonas edaphica</name>
    <dbReference type="NCBI Taxonomy" id="2006980"/>
    <lineage>
        <taxon>Bacteria</taxon>
        <taxon>Pseudomonadati</taxon>
        <taxon>Pseudomonadota</taxon>
        <taxon>Gammaproteobacteria</taxon>
        <taxon>Pseudomonadales</taxon>
        <taxon>Pseudomonadaceae</taxon>
        <taxon>Pseudomonas</taxon>
    </lineage>
</organism>
<proteinExistence type="predicted"/>
<accession>A0A7Y7VAL7</accession>